<protein>
    <submittedName>
        <fullName evidence="10">Ammonia channel protein AmtB</fullName>
    </submittedName>
</protein>
<feature type="transmembrane region" description="Helical" evidence="8">
    <location>
        <begin position="138"/>
        <end position="154"/>
    </location>
</feature>
<dbReference type="Gene3D" id="1.10.3430.10">
    <property type="entry name" value="Ammonium transporter AmtB like domains"/>
    <property type="match status" value="1"/>
</dbReference>
<organism evidence="10 11">
    <name type="scientific">Aminobacter niigataensis</name>
    <dbReference type="NCBI Taxonomy" id="83265"/>
    <lineage>
        <taxon>Bacteria</taxon>
        <taxon>Pseudomonadati</taxon>
        <taxon>Pseudomonadota</taxon>
        <taxon>Alphaproteobacteria</taxon>
        <taxon>Hyphomicrobiales</taxon>
        <taxon>Phyllobacteriaceae</taxon>
        <taxon>Aminobacter</taxon>
    </lineage>
</organism>
<keyword evidence="3" id="KW-0813">Transport</keyword>
<comment type="similarity">
    <text evidence="2">Belongs to the ammonia transporter channel (TC 1.A.11.2) family.</text>
</comment>
<dbReference type="Pfam" id="PF00909">
    <property type="entry name" value="Ammonium_transp"/>
    <property type="match status" value="1"/>
</dbReference>
<evidence type="ECO:0000313" key="11">
    <source>
        <dbReference type="Proteomes" id="UP000539538"/>
    </source>
</evidence>
<dbReference type="InterPro" id="IPR024041">
    <property type="entry name" value="NH4_transpt_AmtB-like_dom"/>
</dbReference>
<evidence type="ECO:0000259" key="9">
    <source>
        <dbReference type="Pfam" id="PF00909"/>
    </source>
</evidence>
<evidence type="ECO:0000256" key="4">
    <source>
        <dbReference type="ARBA" id="ARBA00022692"/>
    </source>
</evidence>
<evidence type="ECO:0000256" key="3">
    <source>
        <dbReference type="ARBA" id="ARBA00022448"/>
    </source>
</evidence>
<dbReference type="SUPFAM" id="SSF111352">
    <property type="entry name" value="Ammonium transporter"/>
    <property type="match status" value="1"/>
</dbReference>
<feature type="transmembrane region" description="Helical" evidence="8">
    <location>
        <begin position="109"/>
        <end position="131"/>
    </location>
</feature>
<gene>
    <name evidence="10" type="ORF">GGQ99_001797</name>
</gene>
<feature type="domain" description="Ammonium transporter AmtB-like" evidence="9">
    <location>
        <begin position="18"/>
        <end position="446"/>
    </location>
</feature>
<dbReference type="RefSeq" id="WP_108608657.1">
    <property type="nucleotide sequence ID" value="NZ_BAAAVZ010000003.1"/>
</dbReference>
<comment type="caution">
    <text evidence="10">The sequence shown here is derived from an EMBL/GenBank/DDBJ whole genome shotgun (WGS) entry which is preliminary data.</text>
</comment>
<keyword evidence="7" id="KW-0924">Ammonia transport</keyword>
<feature type="transmembrane region" description="Helical" evidence="8">
    <location>
        <begin position="265"/>
        <end position="285"/>
    </location>
</feature>
<evidence type="ECO:0000256" key="2">
    <source>
        <dbReference type="ARBA" id="ARBA00005887"/>
    </source>
</evidence>
<keyword evidence="5 8" id="KW-1133">Transmembrane helix</keyword>
<sequence length="473" mass="51452">MNNELTALTTIFTEFYYWVTVVMMFLIHAGLLAYEFGVTRPKNLNQTLVRHTMSLALVTVTWFLFAWWIYWAFNNGPFLFGGVISNAATAAALPWAEQMGPNFQDNIQGVFWAAFLLFSWVMSAILSGVAIERVRTGAFMILSVLVGSITWIWHASWGWNATGWTTQLLGYHDAYASGVIHAIAGGACLALTIVLGPRIGKFGPNGEVREIKPHNSFLSVLGLFIIYTGFWGFYAACNIPIVDVSRDAETVRFAATTIYGTPTTLSAITFNFLMSLAGGLMAAYVVSRGDPFWTLSGGLAGIIAASAGNDLYHPLIAMFIGASGAAIAFKLHHYVERRFRIDDPVGAIAVHGYAGVWGLIVCGFVLWGYPAAPAAPDVQNWAGSVGWLGTTPAGDPAINPIGMIIGAILTFGLFGFLATWVVAKVLQRMGILREPFEVELAGADTWHNRDIYPYGAGVVTEFEAVERNEAARF</sequence>
<dbReference type="PANTHER" id="PTHR11730">
    <property type="entry name" value="AMMONIUM TRANSPORTER"/>
    <property type="match status" value="1"/>
</dbReference>
<name>A0ABR6KZW6_9HYPH</name>
<evidence type="ECO:0000256" key="7">
    <source>
        <dbReference type="ARBA" id="ARBA00023177"/>
    </source>
</evidence>
<keyword evidence="6 8" id="KW-0472">Membrane</keyword>
<evidence type="ECO:0000256" key="5">
    <source>
        <dbReference type="ARBA" id="ARBA00022989"/>
    </source>
</evidence>
<feature type="transmembrane region" description="Helical" evidence="8">
    <location>
        <begin position="292"/>
        <end position="309"/>
    </location>
</feature>
<comment type="subcellular location">
    <subcellularLocation>
        <location evidence="1">Membrane</location>
        <topology evidence="1">Multi-pass membrane protein</topology>
    </subcellularLocation>
</comment>
<evidence type="ECO:0000313" key="10">
    <source>
        <dbReference type="EMBL" id="MBB4650075.1"/>
    </source>
</evidence>
<dbReference type="EMBL" id="JACHOT010000001">
    <property type="protein sequence ID" value="MBB4650075.1"/>
    <property type="molecule type" value="Genomic_DNA"/>
</dbReference>
<keyword evidence="11" id="KW-1185">Reference proteome</keyword>
<evidence type="ECO:0000256" key="1">
    <source>
        <dbReference type="ARBA" id="ARBA00004141"/>
    </source>
</evidence>
<proteinExistence type="inferred from homology"/>
<feature type="transmembrane region" description="Helical" evidence="8">
    <location>
        <begin position="174"/>
        <end position="196"/>
    </location>
</feature>
<accession>A0ABR6KZW6</accession>
<feature type="transmembrane region" description="Helical" evidence="8">
    <location>
        <begin position="347"/>
        <end position="369"/>
    </location>
</feature>
<feature type="transmembrane region" description="Helical" evidence="8">
    <location>
        <begin position="401"/>
        <end position="423"/>
    </location>
</feature>
<feature type="transmembrane region" description="Helical" evidence="8">
    <location>
        <begin position="15"/>
        <end position="34"/>
    </location>
</feature>
<dbReference type="InterPro" id="IPR029020">
    <property type="entry name" value="Ammonium/urea_transptr"/>
</dbReference>
<dbReference type="Proteomes" id="UP000539538">
    <property type="component" value="Unassembled WGS sequence"/>
</dbReference>
<feature type="transmembrane region" description="Helical" evidence="8">
    <location>
        <begin position="217"/>
        <end position="236"/>
    </location>
</feature>
<feature type="transmembrane region" description="Helical" evidence="8">
    <location>
        <begin position="315"/>
        <end position="335"/>
    </location>
</feature>
<feature type="transmembrane region" description="Helical" evidence="8">
    <location>
        <begin position="55"/>
        <end position="73"/>
    </location>
</feature>
<evidence type="ECO:0000256" key="8">
    <source>
        <dbReference type="SAM" id="Phobius"/>
    </source>
</evidence>
<dbReference type="PANTHER" id="PTHR11730:SF6">
    <property type="entry name" value="AMMONIUM TRANSPORTER"/>
    <property type="match status" value="1"/>
</dbReference>
<keyword evidence="4 8" id="KW-0812">Transmembrane</keyword>
<evidence type="ECO:0000256" key="6">
    <source>
        <dbReference type="ARBA" id="ARBA00023136"/>
    </source>
</evidence>
<reference evidence="10 11" key="1">
    <citation type="submission" date="2020-08" db="EMBL/GenBank/DDBJ databases">
        <title>Genomic Encyclopedia of Type Strains, Phase IV (KMG-IV): sequencing the most valuable type-strain genomes for metagenomic binning, comparative biology and taxonomic classification.</title>
        <authorList>
            <person name="Goeker M."/>
        </authorList>
    </citation>
    <scope>NUCLEOTIDE SEQUENCE [LARGE SCALE GENOMIC DNA]</scope>
    <source>
        <strain evidence="10 11">DSM 7050</strain>
    </source>
</reference>